<dbReference type="RefSeq" id="WP_110255314.1">
    <property type="nucleotide sequence ID" value="NZ_QJKB01000003.1"/>
</dbReference>
<dbReference type="Gene3D" id="1.25.40.10">
    <property type="entry name" value="Tetratricopeptide repeat domain"/>
    <property type="match status" value="1"/>
</dbReference>
<evidence type="ECO:0000259" key="6">
    <source>
        <dbReference type="Pfam" id="PF23914"/>
    </source>
</evidence>
<dbReference type="EMBL" id="QJKB01000003">
    <property type="protein sequence ID" value="PXX44064.1"/>
    <property type="molecule type" value="Genomic_DNA"/>
</dbReference>
<evidence type="ECO:0000256" key="4">
    <source>
        <dbReference type="PROSITE-ProRule" id="PRU00339"/>
    </source>
</evidence>
<feature type="transmembrane region" description="Helical" evidence="5">
    <location>
        <begin position="43"/>
        <end position="64"/>
    </location>
</feature>
<keyword evidence="3 4" id="KW-0802">TPR repeat</keyword>
<proteinExistence type="predicted"/>
<dbReference type="GO" id="GO:0017004">
    <property type="term" value="P:cytochrome complex assembly"/>
    <property type="evidence" value="ECO:0007669"/>
    <property type="project" value="UniProtKB-KW"/>
</dbReference>
<dbReference type="InterPro" id="IPR056413">
    <property type="entry name" value="TPR_CcmH_CycH"/>
</dbReference>
<reference evidence="7 8" key="1">
    <citation type="submission" date="2018-05" db="EMBL/GenBank/DDBJ databases">
        <title>Genomic Encyclopedia of Type Strains, Phase IV (KMG-IV): sequencing the most valuable type-strain genomes for metagenomic binning, comparative biology and taxonomic classification.</title>
        <authorList>
            <person name="Goeker M."/>
        </authorList>
    </citation>
    <scope>NUCLEOTIDE SEQUENCE [LARGE SCALE GENOMIC DNA]</scope>
    <source>
        <strain evidence="7 8">DSM 19792</strain>
    </source>
</reference>
<dbReference type="InterPro" id="IPR051263">
    <property type="entry name" value="C-type_cytochrome_biogenesis"/>
</dbReference>
<keyword evidence="5" id="KW-0812">Transmembrane</keyword>
<evidence type="ECO:0000313" key="7">
    <source>
        <dbReference type="EMBL" id="PXX44064.1"/>
    </source>
</evidence>
<name>A0A318JJY2_9BURK</name>
<feature type="repeat" description="TPR" evidence="4">
    <location>
        <begin position="111"/>
        <end position="144"/>
    </location>
</feature>
<dbReference type="PANTHER" id="PTHR47870">
    <property type="entry name" value="CYTOCHROME C-TYPE BIOGENESIS PROTEIN CCMH"/>
    <property type="match status" value="1"/>
</dbReference>
<dbReference type="InterPro" id="IPR019734">
    <property type="entry name" value="TPR_rpt"/>
</dbReference>
<dbReference type="OrthoDB" id="9776053at2"/>
<feature type="domain" description="Cytochrome c-type biogenesis protein H TPR" evidence="6">
    <location>
        <begin position="85"/>
        <end position="218"/>
    </location>
</feature>
<gene>
    <name evidence="7" type="ORF">DFR42_103333</name>
</gene>
<dbReference type="PROSITE" id="PS50005">
    <property type="entry name" value="TPR"/>
    <property type="match status" value="1"/>
</dbReference>
<sequence length="237" mass="26232">MTNFYILCLLLLVLASAYPLRVLLANRPGTADGDANHPKQWRLRQAAGFFIVLLCSAGFLYTYLGNIPAITQARSDKDLKARQQKVGIGEKQILAMVEGLAARLKKQPDDAEGWRRLARSYETLRRFDLAVNAYQQLLRLRPDDADVLTDYAVSLAVSRQQNLSGEPEQLLKKALSIKPGHIQALALLGSAAYERQDYQAAVLAWKKIVAQLPADDEMAVSINASISKAEKLAAQKK</sequence>
<keyword evidence="5" id="KW-0472">Membrane</keyword>
<evidence type="ECO:0000313" key="8">
    <source>
        <dbReference type="Proteomes" id="UP000247792"/>
    </source>
</evidence>
<dbReference type="SMART" id="SM00028">
    <property type="entry name" value="TPR"/>
    <property type="match status" value="2"/>
</dbReference>
<evidence type="ECO:0000256" key="5">
    <source>
        <dbReference type="SAM" id="Phobius"/>
    </source>
</evidence>
<comment type="caution">
    <text evidence="7">The sequence shown here is derived from an EMBL/GenBank/DDBJ whole genome shotgun (WGS) entry which is preliminary data.</text>
</comment>
<dbReference type="SUPFAM" id="SSF48452">
    <property type="entry name" value="TPR-like"/>
    <property type="match status" value="1"/>
</dbReference>
<accession>A0A318JJY2</accession>
<dbReference type="InterPro" id="IPR011990">
    <property type="entry name" value="TPR-like_helical_dom_sf"/>
</dbReference>
<keyword evidence="1" id="KW-0677">Repeat</keyword>
<dbReference type="Pfam" id="PF23914">
    <property type="entry name" value="TPR_CcmH_CycH"/>
    <property type="match status" value="1"/>
</dbReference>
<organism evidence="7 8">
    <name type="scientific">Undibacterium pigrum</name>
    <dbReference type="NCBI Taxonomy" id="401470"/>
    <lineage>
        <taxon>Bacteria</taxon>
        <taxon>Pseudomonadati</taxon>
        <taxon>Pseudomonadota</taxon>
        <taxon>Betaproteobacteria</taxon>
        <taxon>Burkholderiales</taxon>
        <taxon>Oxalobacteraceae</taxon>
        <taxon>Undibacterium</taxon>
    </lineage>
</organism>
<dbReference type="PANTHER" id="PTHR47870:SF1">
    <property type="entry name" value="CYTOCHROME C-TYPE BIOGENESIS PROTEIN CCMH"/>
    <property type="match status" value="1"/>
</dbReference>
<evidence type="ECO:0000256" key="3">
    <source>
        <dbReference type="ARBA" id="ARBA00022803"/>
    </source>
</evidence>
<protein>
    <submittedName>
        <fullName evidence="7">Cytochrome c-type biogenesis protein CcmH/NrfG</fullName>
    </submittedName>
</protein>
<dbReference type="AlphaFoldDB" id="A0A318JJY2"/>
<evidence type="ECO:0000256" key="1">
    <source>
        <dbReference type="ARBA" id="ARBA00022737"/>
    </source>
</evidence>
<keyword evidence="2" id="KW-0201">Cytochrome c-type biogenesis</keyword>
<evidence type="ECO:0000256" key="2">
    <source>
        <dbReference type="ARBA" id="ARBA00022748"/>
    </source>
</evidence>
<dbReference type="Proteomes" id="UP000247792">
    <property type="component" value="Unassembled WGS sequence"/>
</dbReference>
<keyword evidence="8" id="KW-1185">Reference proteome</keyword>
<keyword evidence="5" id="KW-1133">Transmembrane helix</keyword>